<evidence type="ECO:0000256" key="3">
    <source>
        <dbReference type="ARBA" id="ARBA00022692"/>
    </source>
</evidence>
<dbReference type="InterPro" id="IPR025846">
    <property type="entry name" value="TBL_N"/>
</dbReference>
<dbReference type="InterPro" id="IPR029962">
    <property type="entry name" value="TBL"/>
</dbReference>
<organism evidence="11 12">
    <name type="scientific">Vigna unguiculata</name>
    <name type="common">Cowpea</name>
    <dbReference type="NCBI Taxonomy" id="3917"/>
    <lineage>
        <taxon>Eukaryota</taxon>
        <taxon>Viridiplantae</taxon>
        <taxon>Streptophyta</taxon>
        <taxon>Embryophyta</taxon>
        <taxon>Tracheophyta</taxon>
        <taxon>Spermatophyta</taxon>
        <taxon>Magnoliopsida</taxon>
        <taxon>eudicotyledons</taxon>
        <taxon>Gunneridae</taxon>
        <taxon>Pentapetalae</taxon>
        <taxon>rosids</taxon>
        <taxon>fabids</taxon>
        <taxon>Fabales</taxon>
        <taxon>Fabaceae</taxon>
        <taxon>Papilionoideae</taxon>
        <taxon>50 kb inversion clade</taxon>
        <taxon>NPAAA clade</taxon>
        <taxon>indigoferoid/millettioid clade</taxon>
        <taxon>Phaseoleae</taxon>
        <taxon>Vigna</taxon>
    </lineage>
</organism>
<feature type="compositionally biased region" description="Polar residues" evidence="7">
    <location>
        <begin position="321"/>
        <end position="330"/>
    </location>
</feature>
<keyword evidence="3 8" id="KW-0812">Transmembrane</keyword>
<evidence type="ECO:0000256" key="1">
    <source>
        <dbReference type="ARBA" id="ARBA00004167"/>
    </source>
</evidence>
<dbReference type="AlphaFoldDB" id="A0A4D6MQS4"/>
<dbReference type="Pfam" id="PF13839">
    <property type="entry name" value="PC-Esterase"/>
    <property type="match status" value="1"/>
</dbReference>
<feature type="transmembrane region" description="Helical" evidence="8">
    <location>
        <begin position="20"/>
        <end position="36"/>
    </location>
</feature>
<gene>
    <name evidence="11" type="ORF">DEO72_LG8g1115</name>
</gene>
<evidence type="ECO:0000256" key="6">
    <source>
        <dbReference type="ARBA" id="ARBA00023136"/>
    </source>
</evidence>
<keyword evidence="4" id="KW-0735">Signal-anchor</keyword>
<dbReference type="GO" id="GO:0005794">
    <property type="term" value="C:Golgi apparatus"/>
    <property type="evidence" value="ECO:0007669"/>
    <property type="project" value="TreeGrafter"/>
</dbReference>
<sequence>MTEYRILCGRFRVSGTRTRTLLIVCYYGGFFIVYQLDAYGRLLRIERKVVVVIEGNSGIGRDVCNLFSLEGATVIFTYTKGQQEDIDDIETFEIIRKAKHANAKDPMAIVVDLGYEENCKRVVDELGFTTPSVRIQLGRPSSLRNSLESLGETFRIVLQWSGRNSMTPVSGCPRWCPIYMVRPDDYKRLRGPKHMNGLGGPDKPDESIGPNDPENSGQAGLTTRTGQAGPMTQTGYAGSMTQRARWARRPEQAKRARNTNRPGRFEDPNGPSELKDPNGLGGPDDPNGSGGLEEPNGSGRLEEPNRSGGPKDPNGPHGPMTRTSQAGSKNRTSKACPKTRTGQADLKTQTGQADPKTRTGQVGSMTKTNQAGPKNQTGQAGQKTRTGQTCPMTRTDAVECDLFVGDWVPDLNGPRYNNESCRVIEAHQNCMKNGRPDSGYLYWRWNPRGCELPKFSPSKFLDMMRDKSWAFIGDSISRNHVQSLLCLLSQVLLHLPSFFRAS</sequence>
<protein>
    <submittedName>
        <fullName evidence="11">Protein trichome birefringence-like 25/26</fullName>
    </submittedName>
</protein>
<dbReference type="Pfam" id="PF14416">
    <property type="entry name" value="PMR5N"/>
    <property type="match status" value="1"/>
</dbReference>
<evidence type="ECO:0000256" key="2">
    <source>
        <dbReference type="ARBA" id="ARBA00007727"/>
    </source>
</evidence>
<dbReference type="EMBL" id="CP039352">
    <property type="protein sequence ID" value="QCE03094.1"/>
    <property type="molecule type" value="Genomic_DNA"/>
</dbReference>
<keyword evidence="6 8" id="KW-0472">Membrane</keyword>
<dbReference type="PANTHER" id="PTHR32285">
    <property type="entry name" value="PROTEIN TRICHOME BIREFRINGENCE-LIKE 9-RELATED"/>
    <property type="match status" value="1"/>
</dbReference>
<name>A0A4D6MQS4_VIGUN</name>
<dbReference type="InterPro" id="IPR036291">
    <property type="entry name" value="NAD(P)-bd_dom_sf"/>
</dbReference>
<evidence type="ECO:0000256" key="4">
    <source>
        <dbReference type="ARBA" id="ARBA00022968"/>
    </source>
</evidence>
<evidence type="ECO:0000256" key="7">
    <source>
        <dbReference type="SAM" id="MobiDB-lite"/>
    </source>
</evidence>
<dbReference type="GO" id="GO:0016413">
    <property type="term" value="F:O-acetyltransferase activity"/>
    <property type="evidence" value="ECO:0007669"/>
    <property type="project" value="InterPro"/>
</dbReference>
<proteinExistence type="inferred from homology"/>
<dbReference type="GO" id="GO:0016020">
    <property type="term" value="C:membrane"/>
    <property type="evidence" value="ECO:0007669"/>
    <property type="project" value="UniProtKB-SubCell"/>
</dbReference>
<comment type="similarity">
    <text evidence="2">Belongs to the PC-esterase family. TBL subfamily.</text>
</comment>
<dbReference type="PANTHER" id="PTHR32285:SF324">
    <property type="entry name" value="PROTEIN TRICHOME BIREFRINGENCE-LIKE 25"/>
    <property type="match status" value="1"/>
</dbReference>
<evidence type="ECO:0000259" key="9">
    <source>
        <dbReference type="Pfam" id="PF13839"/>
    </source>
</evidence>
<dbReference type="SUPFAM" id="SSF51735">
    <property type="entry name" value="NAD(P)-binding Rossmann-fold domains"/>
    <property type="match status" value="1"/>
</dbReference>
<feature type="domain" description="Trichome birefringence-like N-terminal" evidence="10">
    <location>
        <begin position="399"/>
        <end position="451"/>
    </location>
</feature>
<evidence type="ECO:0000313" key="11">
    <source>
        <dbReference type="EMBL" id="QCE03094.1"/>
    </source>
</evidence>
<comment type="subcellular location">
    <subcellularLocation>
        <location evidence="1">Membrane</location>
        <topology evidence="1">Single-pass membrane protein</topology>
    </subcellularLocation>
</comment>
<dbReference type="Proteomes" id="UP000501690">
    <property type="component" value="Linkage Group LG8"/>
</dbReference>
<accession>A0A4D6MQS4</accession>
<feature type="region of interest" description="Disordered" evidence="7">
    <location>
        <begin position="190"/>
        <end position="389"/>
    </location>
</feature>
<evidence type="ECO:0000259" key="10">
    <source>
        <dbReference type="Pfam" id="PF14416"/>
    </source>
</evidence>
<evidence type="ECO:0000313" key="12">
    <source>
        <dbReference type="Proteomes" id="UP000501690"/>
    </source>
</evidence>
<reference evidence="11 12" key="1">
    <citation type="submission" date="2019-04" db="EMBL/GenBank/DDBJ databases">
        <title>An improved genome assembly and genetic linkage map for asparagus bean, Vigna unguiculata ssp. sesquipedialis.</title>
        <authorList>
            <person name="Xia Q."/>
            <person name="Zhang R."/>
            <person name="Dong Y."/>
        </authorList>
    </citation>
    <scope>NUCLEOTIDE SEQUENCE [LARGE SCALE GENOMIC DNA]</scope>
    <source>
        <tissue evidence="11">Leaf</tissue>
    </source>
</reference>
<evidence type="ECO:0000256" key="5">
    <source>
        <dbReference type="ARBA" id="ARBA00022989"/>
    </source>
</evidence>
<feature type="compositionally biased region" description="Polar residues" evidence="7">
    <location>
        <begin position="213"/>
        <end position="242"/>
    </location>
</feature>
<feature type="compositionally biased region" description="Polar residues" evidence="7">
    <location>
        <begin position="340"/>
        <end position="389"/>
    </location>
</feature>
<feature type="domain" description="Trichome birefringence-like C-terminal" evidence="9">
    <location>
        <begin position="452"/>
        <end position="491"/>
    </location>
</feature>
<keyword evidence="12" id="KW-1185">Reference proteome</keyword>
<evidence type="ECO:0000256" key="8">
    <source>
        <dbReference type="SAM" id="Phobius"/>
    </source>
</evidence>
<keyword evidence="5 8" id="KW-1133">Transmembrane helix</keyword>
<dbReference type="Gene3D" id="3.40.50.720">
    <property type="entry name" value="NAD(P)-binding Rossmann-like Domain"/>
    <property type="match status" value="1"/>
</dbReference>
<dbReference type="InterPro" id="IPR026057">
    <property type="entry name" value="TBL_C"/>
</dbReference>